<reference evidence="4 5" key="1">
    <citation type="submission" date="2011-08" db="EMBL/GenBank/DDBJ databases">
        <title>The Genome Sequence of Plasmodium vivax India VII.</title>
        <authorList>
            <consortium name="The Broad Institute Genome Sequencing Platform"/>
            <consortium name="The Broad Institute Genome Sequencing Center for Infectious Disease"/>
            <person name="Neafsey D."/>
            <person name="Carlton J."/>
            <person name="Barnwell J."/>
            <person name="Collins W."/>
            <person name="Escalante A."/>
            <person name="Mullikin J."/>
            <person name="Saul A."/>
            <person name="Guigo R."/>
            <person name="Camara F."/>
            <person name="Young S.K."/>
            <person name="Zeng Q."/>
            <person name="Gargeya S."/>
            <person name="Fitzgerald M."/>
            <person name="Haas B."/>
            <person name="Abouelleil A."/>
            <person name="Alvarado L."/>
            <person name="Arachchi H.M."/>
            <person name="Berlin A."/>
            <person name="Brown A."/>
            <person name="Chapman S.B."/>
            <person name="Chen Z."/>
            <person name="Dunbar C."/>
            <person name="Freedman E."/>
            <person name="Gearin G."/>
            <person name="Gellesch M."/>
            <person name="Goldberg J."/>
            <person name="Griggs A."/>
            <person name="Gujja S."/>
            <person name="Heiman D."/>
            <person name="Howarth C."/>
            <person name="Larson L."/>
            <person name="Lui A."/>
            <person name="MacDonald P.J.P."/>
            <person name="Montmayeur A."/>
            <person name="Murphy C."/>
            <person name="Neiman D."/>
            <person name="Pearson M."/>
            <person name="Priest M."/>
            <person name="Roberts A."/>
            <person name="Saif S."/>
            <person name="Shea T."/>
            <person name="Shenoy N."/>
            <person name="Sisk P."/>
            <person name="Stolte C."/>
            <person name="Sykes S."/>
            <person name="Wortman J."/>
            <person name="Nusbaum C."/>
            <person name="Birren B."/>
        </authorList>
    </citation>
    <scope>NUCLEOTIDE SEQUENCE [LARGE SCALE GENOMIC DNA]</scope>
    <source>
        <strain evidence="4 5">India VII</strain>
    </source>
</reference>
<feature type="region of interest" description="Disordered" evidence="1">
    <location>
        <begin position="1317"/>
        <end position="1412"/>
    </location>
</feature>
<evidence type="ECO:0000256" key="1">
    <source>
        <dbReference type="SAM" id="MobiDB-lite"/>
    </source>
</evidence>
<dbReference type="InterPro" id="IPR005553">
    <property type="entry name" value="CLAG"/>
</dbReference>
<keyword evidence="2" id="KW-0472">Membrane</keyword>
<feature type="compositionally biased region" description="Basic and acidic residues" evidence="1">
    <location>
        <begin position="1336"/>
        <end position="1358"/>
    </location>
</feature>
<feature type="compositionally biased region" description="Basic and acidic residues" evidence="1">
    <location>
        <begin position="1398"/>
        <end position="1412"/>
    </location>
</feature>
<keyword evidence="2" id="KW-1133">Transmembrane helix</keyword>
<dbReference type="Pfam" id="PF03805">
    <property type="entry name" value="CLAG"/>
    <property type="match status" value="1"/>
</dbReference>
<sequence>MTSLRNMRVFFLFVLLFISKNVIGYVNEKENLEELKYVIEGKEMFDNLTGLEKLIIETLKFDKVRLPVLNPSLKEYLNMSNFTIVKHNINSENVINLVVPTPDADIHDLIKYEHATKQQIIQKYDSENSDSIKRKFLLLKALKTTKLMLIPMYAYEKTKDLKKALEELNAVFFPKNEELDKENSYQYSKSYFEKIINYINGVKRRESKDNAYSTIIIGEDLSKIQESSDLFFTTNDNIEFMSKLDKIASHFGIAMYNIVGSNLVALGHFVVLQLALKKYDQFFKFGKMRFFNWQKILSFSATDRFRVLDAMCNVQGVQDVQTKRRIVYLKSDRTASFDECNILEFLVHHFNKYQNSLVSGLYQEDFKTHYLQEHSDIRNEFFKFMCNDINHCNIYSSKLFLSESDTMRPLNSDTPYYKAISAYNLYTNYLYFTRHYNEFTPNHILYVHFLNLTGILNNENKAFVTSLYLPGHYNAIELAFDQESLLTDLIENLLQCVEKCNSIDEPQKKSENDDSSNSDYGESKSTKCNLCKGVFTYINSKHEEAPSMLQKFFTFVTKIININSVSTLVRNLGVYEEYDNFLTNDIDWYKFLLLLRLTSYKKIAEKDVGEAMYLDLKKEDKFNKTIVTNYWYPSYLKKAYTLYVRNKLAINLVEKLENLLSKGAIEKMKKSVRFLLHVNSFLQLDFFHNLNEPGPGEDRMHPLSMVLENQFAQWSSNSSLGYFFLNYDDPTTRKQMHEKLRSDRLVIPKFHKVSVMLKNHISKAYESYFNQRHVKNLYKNYDSFNINNKIILMKDSYESYLENYQDIIFLADIFNIRKYLTATPKAKRVSDRLYYYIHNILGNSVNFYKYGMIYGFVINKEYFKEVANELFSIFKLNQHIFTDISFLETVYLLSRKIESSFNAQRRNDKISISNLFFLNVSSNYSKMSKAERLEDLNNSMASRFFSKTFFSTFQTMFVSMISRKVDKLDKKYGTANMLGVTLSEQAFMNYAFIYYGSIMDNITNSLVPIYAKKPIEQLKYGKIFILSNYFMLSSQIFSLLNLNNLSQLCEYQAISSSAYYSGKKLGRFIDKKMLPIVVYYLKMRVEGVKTSPNEFTSAWNVIKSPSTFHPAICITVHMITNLYFDTPIAFPFSMGAKLGEQTEHMPALKPSSKPFVFGFTKMLWLELLNGMACVFALFPFVRYYAFQQNFVYFFVNPFRFMDRFNTPADSYVKNIARTYFRRYTTDEIIKFAERSILNIKRQGKLEEAVKARLEIKKINEHPIIQGLKEDLPMISPQEYERLQKMDSALYGDDNLYFDSLDEEEKFLNDKYTISEVLEEEETESIPESNKSSQGESESKTNNKENKNEGEKKDTKKSPEATSGENNKKEIFEPGYEDEQNELNAGVEQELNEDEDMLDEKLMIKRKPIEEEE</sequence>
<keyword evidence="3" id="KW-0732">Signal</keyword>
<gene>
    <name evidence="4" type="ORF">PVIIG_00444</name>
</gene>
<evidence type="ECO:0000313" key="5">
    <source>
        <dbReference type="Proteomes" id="UP000053562"/>
    </source>
</evidence>
<organism evidence="4 5">
    <name type="scientific">Plasmodium vivax India VII</name>
    <dbReference type="NCBI Taxonomy" id="1077284"/>
    <lineage>
        <taxon>Eukaryota</taxon>
        <taxon>Sar</taxon>
        <taxon>Alveolata</taxon>
        <taxon>Apicomplexa</taxon>
        <taxon>Aconoidasida</taxon>
        <taxon>Haemosporida</taxon>
        <taxon>Plasmodiidae</taxon>
        <taxon>Plasmodium</taxon>
        <taxon>Plasmodium (Plasmodium)</taxon>
    </lineage>
</organism>
<name>A0A0J9S4W4_PLAVI</name>
<feature type="transmembrane region" description="Helical" evidence="2">
    <location>
        <begin position="1163"/>
        <end position="1185"/>
    </location>
</feature>
<dbReference type="GO" id="GO:0020035">
    <property type="term" value="P:adhesion of symbiont to microvasculature"/>
    <property type="evidence" value="ECO:0007669"/>
    <property type="project" value="InterPro"/>
</dbReference>
<proteinExistence type="predicted"/>
<feature type="signal peptide" evidence="3">
    <location>
        <begin position="1"/>
        <end position="24"/>
    </location>
</feature>
<evidence type="ECO:0000256" key="2">
    <source>
        <dbReference type="SAM" id="Phobius"/>
    </source>
</evidence>
<dbReference type="EMBL" id="KQ234376">
    <property type="protein sequence ID" value="KMZ77756.1"/>
    <property type="molecule type" value="Genomic_DNA"/>
</dbReference>
<evidence type="ECO:0000313" key="4">
    <source>
        <dbReference type="EMBL" id="KMZ77756.1"/>
    </source>
</evidence>
<keyword evidence="2" id="KW-0812">Transmembrane</keyword>
<protein>
    <submittedName>
        <fullName evidence="4">Cytoadherence linked asexual protein, CLAG</fullName>
    </submittedName>
</protein>
<accession>A0A0J9S4W4</accession>
<dbReference type="Proteomes" id="UP000053562">
    <property type="component" value="Unassembled WGS sequence"/>
</dbReference>
<evidence type="ECO:0000256" key="3">
    <source>
        <dbReference type="SAM" id="SignalP"/>
    </source>
</evidence>
<feature type="region of interest" description="Disordered" evidence="1">
    <location>
        <begin position="505"/>
        <end position="524"/>
    </location>
</feature>
<feature type="chain" id="PRO_5005322240" evidence="3">
    <location>
        <begin position="25"/>
        <end position="1412"/>
    </location>
</feature>
<dbReference type="OrthoDB" id="369952at2759"/>